<keyword evidence="4 12" id="KW-1003">Cell membrane</keyword>
<dbReference type="InterPro" id="IPR053951">
    <property type="entry name" value="K_trans_N"/>
</dbReference>
<dbReference type="RefSeq" id="WP_084188394.1">
    <property type="nucleotide sequence ID" value="NZ_APNK01000002.1"/>
</dbReference>
<sequence length="682" mass="75533">MTHDPSDQDDTPRENAEHESEEEQQNEQNVSKKNEQEQIAQAHSPEKHAESSEKEEKSIGPRRLLALSLGALGVSYGDIGTSPLYALRECFKGSSHLAPTDVNIIGILSLIFWALILVVSTKYMMFVTRANNNGEGGMLALVALLNPWRRDAGRYSGLLLKLGVFGSALLYGSFMLTPAISVSSAVEGLNVATSIFKPYVIPITIAILIGLFAIQSRGTETVGKFFGPVMILWFVTLATLGIYGIVHEPGVLAAINPEHAVAFFVRNHWTGFVVLGAVFLVVTGGEAMYADMGHFGRRPIQIAWFGLVLPALLLNYYGQGAMLIHGQGASANQPFYELAPGWALYPLVVLATAATVIASQAVISGAFSLTRQAVQLGQLPPMRLFQTSSEEYGQIYVPTLNWLLMLATIGLVLGFRTSTNLAWAYGVGISFAMTITTCLAFFIMRERWKWPLWIALPLTLGFLAVDLPFFGANMLKIPHGGWFPVATAILVYTLMSTWWRGRQLLRERLVEDEPLPLDEFMHELATDDIVRVKGTAIFLTGSDAGTPPMLLHHLEHNQVLHEHVLLLTVQTEDVPRIPAADRLEIDDLGQGVYRVFARYGFMQNPNVPVAVRLCEQFGLDFDTDKATYYIGRATIIPTDEVPGMMLWREKLFAFMSRNAIQPTSYYRVPPDRVIEFGLRVEL</sequence>
<dbReference type="HAMAP" id="MF_01522">
    <property type="entry name" value="Kup"/>
    <property type="match status" value="1"/>
</dbReference>
<comment type="catalytic activity">
    <reaction evidence="12">
        <text>K(+)(in) + H(+)(in) = K(+)(out) + H(+)(out)</text>
        <dbReference type="Rhea" id="RHEA:28490"/>
        <dbReference type="ChEBI" id="CHEBI:15378"/>
        <dbReference type="ChEBI" id="CHEBI:29103"/>
    </reaction>
</comment>
<reference evidence="16 17" key="1">
    <citation type="submission" date="2013-03" db="EMBL/GenBank/DDBJ databases">
        <title>Salinisphaera hydrothermalis C41B8 Genome Sequencing.</title>
        <authorList>
            <person name="Li C."/>
            <person name="Lai Q."/>
            <person name="Shao Z."/>
        </authorList>
    </citation>
    <scope>NUCLEOTIDE SEQUENCE [LARGE SCALE GENOMIC DNA]</scope>
    <source>
        <strain evidence="16 17">C41B8</strain>
    </source>
</reference>
<dbReference type="Pfam" id="PF22776">
    <property type="entry name" value="K_trans_C"/>
    <property type="match status" value="1"/>
</dbReference>
<evidence type="ECO:0000313" key="16">
    <source>
        <dbReference type="EMBL" id="KEZ78940.1"/>
    </source>
</evidence>
<dbReference type="InterPro" id="IPR003855">
    <property type="entry name" value="K+_transporter"/>
</dbReference>
<keyword evidence="8 12" id="KW-0630">Potassium</keyword>
<feature type="transmembrane region" description="Helical" evidence="12">
    <location>
        <begin position="196"/>
        <end position="214"/>
    </location>
</feature>
<keyword evidence="10 12" id="KW-0406">Ion transport</keyword>
<evidence type="ECO:0000259" key="15">
    <source>
        <dbReference type="Pfam" id="PF22776"/>
    </source>
</evidence>
<comment type="function">
    <text evidence="12">Transport of potassium into the cell. Likely operates as a K(+):H(+) symporter.</text>
</comment>
<comment type="similarity">
    <text evidence="2 12">Belongs to the HAK/KUP transporter (TC 2.A.72) family.</text>
</comment>
<feature type="region of interest" description="Disordered" evidence="13">
    <location>
        <begin position="1"/>
        <end position="58"/>
    </location>
</feature>
<evidence type="ECO:0000256" key="9">
    <source>
        <dbReference type="ARBA" id="ARBA00022989"/>
    </source>
</evidence>
<evidence type="ECO:0000256" key="7">
    <source>
        <dbReference type="ARBA" id="ARBA00022847"/>
    </source>
</evidence>
<feature type="transmembrane region" description="Helical" evidence="12">
    <location>
        <begin position="450"/>
        <end position="470"/>
    </location>
</feature>
<dbReference type="InterPro" id="IPR053952">
    <property type="entry name" value="K_trans_C"/>
</dbReference>
<keyword evidence="6 12" id="KW-0812">Transmembrane</keyword>
<evidence type="ECO:0000256" key="3">
    <source>
        <dbReference type="ARBA" id="ARBA00022448"/>
    </source>
</evidence>
<dbReference type="OrthoDB" id="9805577at2"/>
<keyword evidence="5 12" id="KW-0633">Potassium transport</keyword>
<dbReference type="Pfam" id="PF02705">
    <property type="entry name" value="K_trans"/>
    <property type="match status" value="1"/>
</dbReference>
<feature type="transmembrane region" description="Helical" evidence="12">
    <location>
        <begin position="302"/>
        <end position="324"/>
    </location>
</feature>
<evidence type="ECO:0000256" key="12">
    <source>
        <dbReference type="HAMAP-Rule" id="MF_01522"/>
    </source>
</evidence>
<keyword evidence="11 12" id="KW-0472">Membrane</keyword>
<dbReference type="InterPro" id="IPR023051">
    <property type="entry name" value="Kup"/>
</dbReference>
<evidence type="ECO:0000256" key="2">
    <source>
        <dbReference type="ARBA" id="ARBA00007019"/>
    </source>
</evidence>
<feature type="compositionally biased region" description="Basic and acidic residues" evidence="13">
    <location>
        <begin position="44"/>
        <end position="58"/>
    </location>
</feature>
<feature type="transmembrane region" description="Helical" evidence="12">
    <location>
        <begin position="64"/>
        <end position="87"/>
    </location>
</feature>
<feature type="transmembrane region" description="Helical" evidence="12">
    <location>
        <begin position="102"/>
        <end position="119"/>
    </location>
</feature>
<comment type="caution">
    <text evidence="16">The sequence shown here is derived from an EMBL/GenBank/DDBJ whole genome shotgun (WGS) entry which is preliminary data.</text>
</comment>
<gene>
    <name evidence="12" type="primary">kup</name>
    <name evidence="16" type="ORF">C41B8_02382</name>
</gene>
<dbReference type="PANTHER" id="PTHR30540">
    <property type="entry name" value="OSMOTIC STRESS POTASSIUM TRANSPORTER"/>
    <property type="match status" value="1"/>
</dbReference>
<dbReference type="GO" id="GO:0005886">
    <property type="term" value="C:plasma membrane"/>
    <property type="evidence" value="ECO:0007669"/>
    <property type="project" value="UniProtKB-SubCell"/>
</dbReference>
<keyword evidence="7 12" id="KW-0769">Symport</keyword>
<accession>A0A084IQF6</accession>
<feature type="domain" description="K+ potassium transporter C-terminal" evidence="15">
    <location>
        <begin position="533"/>
        <end position="682"/>
    </location>
</feature>
<evidence type="ECO:0000256" key="11">
    <source>
        <dbReference type="ARBA" id="ARBA00023136"/>
    </source>
</evidence>
<evidence type="ECO:0000256" key="1">
    <source>
        <dbReference type="ARBA" id="ARBA00004141"/>
    </source>
</evidence>
<feature type="transmembrane region" description="Helical" evidence="12">
    <location>
        <begin position="158"/>
        <end position="176"/>
    </location>
</feature>
<dbReference type="STRING" id="1304275.C41B8_02382"/>
<evidence type="ECO:0000259" key="14">
    <source>
        <dbReference type="Pfam" id="PF02705"/>
    </source>
</evidence>
<feature type="transmembrane region" description="Helical" evidence="12">
    <location>
        <begin position="269"/>
        <end position="290"/>
    </location>
</feature>
<dbReference type="PANTHER" id="PTHR30540:SF79">
    <property type="entry name" value="LOW AFFINITY POTASSIUM TRANSPORT SYSTEM PROTEIN KUP"/>
    <property type="match status" value="1"/>
</dbReference>
<feature type="transmembrane region" description="Helical" evidence="12">
    <location>
        <begin position="395"/>
        <end position="415"/>
    </location>
</feature>
<evidence type="ECO:0000256" key="13">
    <source>
        <dbReference type="SAM" id="MobiDB-lite"/>
    </source>
</evidence>
<dbReference type="Proteomes" id="UP000028302">
    <property type="component" value="Unassembled WGS sequence"/>
</dbReference>
<dbReference type="GO" id="GO:0015293">
    <property type="term" value="F:symporter activity"/>
    <property type="evidence" value="ECO:0007669"/>
    <property type="project" value="UniProtKB-UniRule"/>
</dbReference>
<dbReference type="GO" id="GO:0015079">
    <property type="term" value="F:potassium ion transmembrane transporter activity"/>
    <property type="evidence" value="ECO:0007669"/>
    <property type="project" value="UniProtKB-UniRule"/>
</dbReference>
<feature type="compositionally biased region" description="Basic and acidic residues" evidence="13">
    <location>
        <begin position="1"/>
        <end position="18"/>
    </location>
</feature>
<dbReference type="eggNOG" id="COG3158">
    <property type="taxonomic scope" value="Bacteria"/>
</dbReference>
<dbReference type="AlphaFoldDB" id="A0A084IQF6"/>
<keyword evidence="3 12" id="KW-0813">Transport</keyword>
<keyword evidence="9 12" id="KW-1133">Transmembrane helix</keyword>
<proteinExistence type="inferred from homology"/>
<evidence type="ECO:0000256" key="10">
    <source>
        <dbReference type="ARBA" id="ARBA00023065"/>
    </source>
</evidence>
<dbReference type="PATRIC" id="fig|1304275.5.peg.483"/>
<keyword evidence="17" id="KW-1185">Reference proteome</keyword>
<dbReference type="EMBL" id="APNK01000002">
    <property type="protein sequence ID" value="KEZ78940.1"/>
    <property type="molecule type" value="Genomic_DNA"/>
</dbReference>
<feature type="transmembrane region" description="Helical" evidence="12">
    <location>
        <begin position="482"/>
        <end position="499"/>
    </location>
</feature>
<evidence type="ECO:0000256" key="5">
    <source>
        <dbReference type="ARBA" id="ARBA00022538"/>
    </source>
</evidence>
<name>A0A084IQF6_SALHC</name>
<organism evidence="16 17">
    <name type="scientific">Salinisphaera hydrothermalis (strain C41B8)</name>
    <dbReference type="NCBI Taxonomy" id="1304275"/>
    <lineage>
        <taxon>Bacteria</taxon>
        <taxon>Pseudomonadati</taxon>
        <taxon>Pseudomonadota</taxon>
        <taxon>Gammaproteobacteria</taxon>
        <taxon>Salinisphaerales</taxon>
        <taxon>Salinisphaeraceae</taxon>
        <taxon>Salinisphaera</taxon>
    </lineage>
</organism>
<evidence type="ECO:0000256" key="8">
    <source>
        <dbReference type="ARBA" id="ARBA00022958"/>
    </source>
</evidence>
<evidence type="ECO:0000256" key="4">
    <source>
        <dbReference type="ARBA" id="ARBA00022475"/>
    </source>
</evidence>
<comment type="subcellular location">
    <subcellularLocation>
        <location evidence="12">Cell membrane</location>
        <topology evidence="12">Multi-pass membrane protein</topology>
    </subcellularLocation>
    <subcellularLocation>
        <location evidence="1">Membrane</location>
        <topology evidence="1">Multi-pass membrane protein</topology>
    </subcellularLocation>
</comment>
<evidence type="ECO:0000256" key="6">
    <source>
        <dbReference type="ARBA" id="ARBA00022692"/>
    </source>
</evidence>
<feature type="transmembrane region" description="Helical" evidence="12">
    <location>
        <begin position="226"/>
        <end position="246"/>
    </location>
</feature>
<evidence type="ECO:0000313" key="17">
    <source>
        <dbReference type="Proteomes" id="UP000028302"/>
    </source>
</evidence>
<feature type="domain" description="K+ potassium transporter integral membrane" evidence="14">
    <location>
        <begin position="68"/>
        <end position="521"/>
    </location>
</feature>
<feature type="transmembrane region" description="Helical" evidence="12">
    <location>
        <begin position="344"/>
        <end position="374"/>
    </location>
</feature>
<feature type="transmembrane region" description="Helical" evidence="12">
    <location>
        <begin position="421"/>
        <end position="443"/>
    </location>
</feature>
<protein>
    <recommendedName>
        <fullName evidence="12">Probable potassium transport system protein Kup</fullName>
    </recommendedName>
</protein>